<reference evidence="1 2" key="1">
    <citation type="submission" date="2015-04" db="EMBL/GenBank/DDBJ databases">
        <authorList>
            <person name="Syromyatnikov M.Y."/>
            <person name="Popov V.N."/>
        </authorList>
    </citation>
    <scope>NUCLEOTIDE SEQUENCE [LARGE SCALE GENOMIC DNA]</scope>
</reference>
<sequence>MLLRMGALSFTTKSTSISLKNLNGNSPSHPMRLPISLYIMSRLLLKCLLGSRRTFKKLFLNAWLDKIFNVNKLCECLAVEI</sequence>
<keyword evidence="2" id="KW-1185">Reference proteome</keyword>
<gene>
    <name evidence="1" type="ORF">CLUMA_CG017320</name>
</gene>
<dbReference type="EMBL" id="CVRI01000062">
    <property type="protein sequence ID" value="CRL04201.1"/>
    <property type="molecule type" value="Genomic_DNA"/>
</dbReference>
<dbReference type="Proteomes" id="UP000183832">
    <property type="component" value="Unassembled WGS sequence"/>
</dbReference>
<evidence type="ECO:0000313" key="2">
    <source>
        <dbReference type="Proteomes" id="UP000183832"/>
    </source>
</evidence>
<organism evidence="1 2">
    <name type="scientific">Clunio marinus</name>
    <dbReference type="NCBI Taxonomy" id="568069"/>
    <lineage>
        <taxon>Eukaryota</taxon>
        <taxon>Metazoa</taxon>
        <taxon>Ecdysozoa</taxon>
        <taxon>Arthropoda</taxon>
        <taxon>Hexapoda</taxon>
        <taxon>Insecta</taxon>
        <taxon>Pterygota</taxon>
        <taxon>Neoptera</taxon>
        <taxon>Endopterygota</taxon>
        <taxon>Diptera</taxon>
        <taxon>Nematocera</taxon>
        <taxon>Chironomoidea</taxon>
        <taxon>Chironomidae</taxon>
        <taxon>Clunio</taxon>
    </lineage>
</organism>
<accession>A0A1J1J027</accession>
<name>A0A1J1J027_9DIPT</name>
<dbReference type="AlphaFoldDB" id="A0A1J1J027"/>
<evidence type="ECO:0000313" key="1">
    <source>
        <dbReference type="EMBL" id="CRL04201.1"/>
    </source>
</evidence>
<protein>
    <submittedName>
        <fullName evidence="1">CLUMA_CG017320, isoform A</fullName>
    </submittedName>
</protein>
<proteinExistence type="predicted"/>
<dbReference type="OrthoDB" id="6433611at2759"/>